<feature type="chain" id="PRO_5038999635" evidence="1">
    <location>
        <begin position="26"/>
        <end position="647"/>
    </location>
</feature>
<dbReference type="AlphaFoldDB" id="A0A9D1L1K6"/>
<evidence type="ECO:0000313" key="2">
    <source>
        <dbReference type="EMBL" id="HIU20691.1"/>
    </source>
</evidence>
<sequence>MRKKKTIAFIAAAALAAVIALSLFGCDRFGGEDLPALNDIYREYDATQAEIDTAELQIILPDGWQVLTSASGNHADSDIGYVAGLDAFIIVNTSTDVLSLVKVPEGDDKAVTEEQFVIPESTAVQAIHVVGQYLAVRTASSGGQVGVMNSSGRWVVNSSLTSGVTAGLDEISSSTLSDAIRILDDELVAINPAYEKDPATADTRNSAYTPVYRISTGEMVCRVRTGGSLSGLLGFDGEYLTVESSAGSTGALTYIYAVPETRTENPNLAYAQNGTFDNRNGFDDYYTESLYLGDGRFYVHTEWTVDSGAEYTYSYGGEYYRAVRYFYYPDTDSRTQYNSSYIFLNCVNTYYDNASGRCTYDAGSTSVNVSPSSFLNPGYTYSSFGLFVTEDKTAYYDQFILDGDLDIVFSLTGNFGIEYEGSTDRDEVGFYDMLMQCSDGYCYARLTPSALRVYRTDGSLAFENDDYDFLSVSMQNGIFIVGIDDDGDKLYGGFDTEGNLVIPFSYSYIEPFRSFYTYAVTAEGNTRVLLGMDGVTAPLPEGQTSHFYDIATSGSTALEKRGCYAFYTTAEDNTRLYGVKNMSGDYSADTVLEASLTTCTIYSPSSDNGIVFVFGNDVDGNYRGYLLTSSAEDAADGGNGAVLPDWA</sequence>
<organism evidence="2 3">
    <name type="scientific">Candidatus Limadaptatus stercorigallinarum</name>
    <dbReference type="NCBI Taxonomy" id="2840845"/>
    <lineage>
        <taxon>Bacteria</taxon>
        <taxon>Bacillati</taxon>
        <taxon>Bacillota</taxon>
        <taxon>Clostridia</taxon>
        <taxon>Eubacteriales</taxon>
        <taxon>Candidatus Limadaptatus</taxon>
    </lineage>
</organism>
<protein>
    <submittedName>
        <fullName evidence="2">Uncharacterized protein</fullName>
    </submittedName>
</protein>
<reference evidence="2" key="2">
    <citation type="journal article" date="2021" name="PeerJ">
        <title>Extensive microbial diversity within the chicken gut microbiome revealed by metagenomics and culture.</title>
        <authorList>
            <person name="Gilroy R."/>
            <person name="Ravi A."/>
            <person name="Getino M."/>
            <person name="Pursley I."/>
            <person name="Horton D.L."/>
            <person name="Alikhan N.F."/>
            <person name="Baker D."/>
            <person name="Gharbi K."/>
            <person name="Hall N."/>
            <person name="Watson M."/>
            <person name="Adriaenssens E.M."/>
            <person name="Foster-Nyarko E."/>
            <person name="Jarju S."/>
            <person name="Secka A."/>
            <person name="Antonio M."/>
            <person name="Oren A."/>
            <person name="Chaudhuri R.R."/>
            <person name="La Ragione R."/>
            <person name="Hildebrand F."/>
            <person name="Pallen M.J."/>
        </authorList>
    </citation>
    <scope>NUCLEOTIDE SEQUENCE</scope>
    <source>
        <strain evidence="2">1063</strain>
    </source>
</reference>
<feature type="non-terminal residue" evidence="2">
    <location>
        <position position="647"/>
    </location>
</feature>
<dbReference type="EMBL" id="DVMN01000007">
    <property type="protein sequence ID" value="HIU20691.1"/>
    <property type="molecule type" value="Genomic_DNA"/>
</dbReference>
<evidence type="ECO:0000256" key="1">
    <source>
        <dbReference type="SAM" id="SignalP"/>
    </source>
</evidence>
<feature type="signal peptide" evidence="1">
    <location>
        <begin position="1"/>
        <end position="25"/>
    </location>
</feature>
<gene>
    <name evidence="2" type="ORF">IAD51_00400</name>
</gene>
<dbReference type="PROSITE" id="PS51257">
    <property type="entry name" value="PROKAR_LIPOPROTEIN"/>
    <property type="match status" value="1"/>
</dbReference>
<name>A0A9D1L1K6_9FIRM</name>
<accession>A0A9D1L1K6</accession>
<proteinExistence type="predicted"/>
<comment type="caution">
    <text evidence="2">The sequence shown here is derived from an EMBL/GenBank/DDBJ whole genome shotgun (WGS) entry which is preliminary data.</text>
</comment>
<keyword evidence="1" id="KW-0732">Signal</keyword>
<dbReference type="Proteomes" id="UP000824088">
    <property type="component" value="Unassembled WGS sequence"/>
</dbReference>
<reference evidence="2" key="1">
    <citation type="submission" date="2020-10" db="EMBL/GenBank/DDBJ databases">
        <authorList>
            <person name="Gilroy R."/>
        </authorList>
    </citation>
    <scope>NUCLEOTIDE SEQUENCE</scope>
    <source>
        <strain evidence="2">1063</strain>
    </source>
</reference>
<evidence type="ECO:0000313" key="3">
    <source>
        <dbReference type="Proteomes" id="UP000824088"/>
    </source>
</evidence>